<dbReference type="GO" id="GO:0005886">
    <property type="term" value="C:plasma membrane"/>
    <property type="evidence" value="ECO:0007669"/>
    <property type="project" value="UniProtKB-SubCell"/>
</dbReference>
<dbReference type="EMBL" id="VYUY01000006">
    <property type="protein sequence ID" value="KAA9134883.1"/>
    <property type="molecule type" value="Genomic_DNA"/>
</dbReference>
<dbReference type="InterPro" id="IPR036259">
    <property type="entry name" value="MFS_trans_sf"/>
</dbReference>
<proteinExistence type="predicted"/>
<sequence length="422" mass="42803">MTVAESTPHRLTRNPAYLLWLAGDTSTGLAESLAAFAIPLLALMITDDPAQAGVIGATGLLLRVVTSLIGGVLADRHDRLVLMLAGAVLGLVLAAAFTLLALTDALTFAALLLLNALIAARTGLFGVADESALKQLVPSDAMGRAQGANQGRDALLGLVGGPLGGMLLAAGGWLVGAVMAICQLAATVTGWALLRTARASERTLPEKRASALAEVTEGLRWLLARRDLRAVLVVTTIINLGFNTGMTTTIFALQQEGYSAALIGWTGAAVSAVMLVGALVSPLLIGRVSAGLLMIVGLGAATVAMLTLPLVEGVPAILVVLGCGVILVPALNAGLLGYFTVATPDHLLGRANSALGVFAMGAMPLAPLIAGIGLGTLGREGTLLVAGALCLAAALLAVCSPSLRSLPTESGWTEHARRFDGS</sequence>
<evidence type="ECO:0000256" key="4">
    <source>
        <dbReference type="ARBA" id="ARBA00022989"/>
    </source>
</evidence>
<evidence type="ECO:0000313" key="9">
    <source>
        <dbReference type="Proteomes" id="UP000326838"/>
    </source>
</evidence>
<evidence type="ECO:0000256" key="5">
    <source>
        <dbReference type="ARBA" id="ARBA00023136"/>
    </source>
</evidence>
<evidence type="ECO:0000256" key="3">
    <source>
        <dbReference type="ARBA" id="ARBA00022692"/>
    </source>
</evidence>
<organism evidence="8 9">
    <name type="scientific">Microbacterium caowuchunii</name>
    <dbReference type="NCBI Taxonomy" id="2614638"/>
    <lineage>
        <taxon>Bacteria</taxon>
        <taxon>Bacillati</taxon>
        <taxon>Actinomycetota</taxon>
        <taxon>Actinomycetes</taxon>
        <taxon>Micrococcales</taxon>
        <taxon>Microbacteriaceae</taxon>
        <taxon>Microbacterium</taxon>
    </lineage>
</organism>
<dbReference type="Proteomes" id="UP000326838">
    <property type="component" value="Unassembled WGS sequence"/>
</dbReference>
<reference evidence="9" key="1">
    <citation type="submission" date="2019-09" db="EMBL/GenBank/DDBJ databases">
        <title>Mumia zhuanghuii sp. nov. isolated from the intestinal contents of plateau pika (Ochotona curzoniae) in the Qinghai-Tibet plateau of China.</title>
        <authorList>
            <person name="Tian Z."/>
        </authorList>
    </citation>
    <scope>NUCLEOTIDE SEQUENCE [LARGE SCALE GENOMIC DNA]</scope>
    <source>
        <strain evidence="9">L-033</strain>
    </source>
</reference>
<feature type="transmembrane region" description="Helical" evidence="6">
    <location>
        <begin position="258"/>
        <end position="280"/>
    </location>
</feature>
<protein>
    <submittedName>
        <fullName evidence="8">MFS transporter</fullName>
    </submittedName>
</protein>
<dbReference type="RefSeq" id="WP_150892239.1">
    <property type="nucleotide sequence ID" value="NZ_VYUY01000006.1"/>
</dbReference>
<dbReference type="GO" id="GO:0022857">
    <property type="term" value="F:transmembrane transporter activity"/>
    <property type="evidence" value="ECO:0007669"/>
    <property type="project" value="InterPro"/>
</dbReference>
<evidence type="ECO:0000256" key="1">
    <source>
        <dbReference type="ARBA" id="ARBA00004651"/>
    </source>
</evidence>
<gene>
    <name evidence="8" type="ORF">F6B40_04090</name>
</gene>
<keyword evidence="2" id="KW-1003">Cell membrane</keyword>
<dbReference type="PANTHER" id="PTHR23513">
    <property type="entry name" value="INTEGRAL MEMBRANE EFFLUX PROTEIN-RELATED"/>
    <property type="match status" value="1"/>
</dbReference>
<feature type="transmembrane region" description="Helical" evidence="6">
    <location>
        <begin position="381"/>
        <end position="399"/>
    </location>
</feature>
<comment type="subcellular location">
    <subcellularLocation>
        <location evidence="1">Cell membrane</location>
        <topology evidence="1">Multi-pass membrane protein</topology>
    </subcellularLocation>
</comment>
<feature type="transmembrane region" description="Helical" evidence="6">
    <location>
        <begin position="17"/>
        <end position="42"/>
    </location>
</feature>
<dbReference type="InterPro" id="IPR011701">
    <property type="entry name" value="MFS"/>
</dbReference>
<keyword evidence="4 6" id="KW-1133">Transmembrane helix</keyword>
<evidence type="ECO:0000259" key="7">
    <source>
        <dbReference type="PROSITE" id="PS50850"/>
    </source>
</evidence>
<evidence type="ECO:0000256" key="6">
    <source>
        <dbReference type="SAM" id="Phobius"/>
    </source>
</evidence>
<feature type="transmembrane region" description="Helical" evidence="6">
    <location>
        <begin position="317"/>
        <end position="341"/>
    </location>
</feature>
<dbReference type="Pfam" id="PF07690">
    <property type="entry name" value="MFS_1"/>
    <property type="match status" value="1"/>
</dbReference>
<name>A0A5N0TIC4_9MICO</name>
<feature type="transmembrane region" description="Helical" evidence="6">
    <location>
        <begin position="230"/>
        <end position="252"/>
    </location>
</feature>
<feature type="transmembrane region" description="Helical" evidence="6">
    <location>
        <begin position="353"/>
        <end position="375"/>
    </location>
</feature>
<feature type="transmembrane region" description="Helical" evidence="6">
    <location>
        <begin position="80"/>
        <end position="102"/>
    </location>
</feature>
<feature type="transmembrane region" description="Helical" evidence="6">
    <location>
        <begin position="173"/>
        <end position="194"/>
    </location>
</feature>
<accession>A0A5N0TIC4</accession>
<dbReference type="AlphaFoldDB" id="A0A5N0TIC4"/>
<keyword evidence="9" id="KW-1185">Reference proteome</keyword>
<dbReference type="CDD" id="cd06173">
    <property type="entry name" value="MFS_MefA_like"/>
    <property type="match status" value="1"/>
</dbReference>
<dbReference type="InterPro" id="IPR020846">
    <property type="entry name" value="MFS_dom"/>
</dbReference>
<dbReference type="Gene3D" id="1.20.1250.20">
    <property type="entry name" value="MFS general substrate transporter like domains"/>
    <property type="match status" value="1"/>
</dbReference>
<comment type="caution">
    <text evidence="8">The sequence shown here is derived from an EMBL/GenBank/DDBJ whole genome shotgun (WGS) entry which is preliminary data.</text>
</comment>
<dbReference type="SUPFAM" id="SSF103473">
    <property type="entry name" value="MFS general substrate transporter"/>
    <property type="match status" value="1"/>
</dbReference>
<keyword evidence="3 6" id="KW-0812">Transmembrane</keyword>
<feature type="domain" description="Major facilitator superfamily (MFS) profile" evidence="7">
    <location>
        <begin position="16"/>
        <end position="405"/>
    </location>
</feature>
<feature type="transmembrane region" description="Helical" evidence="6">
    <location>
        <begin position="292"/>
        <end position="311"/>
    </location>
</feature>
<feature type="transmembrane region" description="Helical" evidence="6">
    <location>
        <begin position="54"/>
        <end position="74"/>
    </location>
</feature>
<dbReference type="PROSITE" id="PS50850">
    <property type="entry name" value="MFS"/>
    <property type="match status" value="1"/>
</dbReference>
<dbReference type="PANTHER" id="PTHR23513:SF11">
    <property type="entry name" value="STAPHYLOFERRIN A TRANSPORTER"/>
    <property type="match status" value="1"/>
</dbReference>
<keyword evidence="5 6" id="KW-0472">Membrane</keyword>
<evidence type="ECO:0000313" key="8">
    <source>
        <dbReference type="EMBL" id="KAA9134883.1"/>
    </source>
</evidence>
<evidence type="ECO:0000256" key="2">
    <source>
        <dbReference type="ARBA" id="ARBA00022475"/>
    </source>
</evidence>